<dbReference type="AlphaFoldDB" id="A0A147JAN1"/>
<gene>
    <name evidence="1" type="ORF">NS258_05645</name>
</gene>
<proteinExistence type="predicted"/>
<sequence length="100" mass="10926">WLTARAANLLRQKGDFAGAEALRQDALSLVGQPDVGDGWEDYLGRLAKVIARRDVSVEPIDMIPTREAASYCAEPEKVGLSEQDIRLCKAPDIVKEATES</sequence>
<evidence type="ECO:0000313" key="1">
    <source>
        <dbReference type="EMBL" id="KTW15271.1"/>
    </source>
</evidence>
<feature type="non-terminal residue" evidence="1">
    <location>
        <position position="1"/>
    </location>
</feature>
<evidence type="ECO:0000313" key="2">
    <source>
        <dbReference type="Proteomes" id="UP000074410"/>
    </source>
</evidence>
<accession>A0A147JAN1</accession>
<protein>
    <submittedName>
        <fullName evidence="1">Uncharacterized protein</fullName>
    </submittedName>
</protein>
<dbReference type="EMBL" id="LDTC01000035">
    <property type="protein sequence ID" value="KTW15271.1"/>
    <property type="molecule type" value="Genomic_DNA"/>
</dbReference>
<comment type="caution">
    <text evidence="1">The sequence shown here is derived from an EMBL/GenBank/DDBJ whole genome shotgun (WGS) entry which is preliminary data.</text>
</comment>
<dbReference type="Proteomes" id="UP000074410">
    <property type="component" value="Unassembled WGS sequence"/>
</dbReference>
<dbReference type="PATRIC" id="fig|33051.5.peg.2014"/>
<reference evidence="1 2" key="1">
    <citation type="journal article" date="2016" name="Front. Microbiol.">
        <title>Genomic Resource of Rice Seed Associated Bacteria.</title>
        <authorList>
            <person name="Midha S."/>
            <person name="Bansal K."/>
            <person name="Sharma S."/>
            <person name="Kumar N."/>
            <person name="Patil P.P."/>
            <person name="Chaudhry V."/>
            <person name="Patil P.B."/>
        </authorList>
    </citation>
    <scope>NUCLEOTIDE SEQUENCE [LARGE SCALE GENOMIC DNA]</scope>
    <source>
        <strain evidence="1 2">NS258</strain>
    </source>
</reference>
<name>A0A147JAN1_9SPHN</name>
<dbReference type="RefSeq" id="WP_193754597.1">
    <property type="nucleotide sequence ID" value="NZ_LDTC01000035.1"/>
</dbReference>
<organism evidence="1 2">
    <name type="scientific">Sphingomonas sanguinis</name>
    <dbReference type="NCBI Taxonomy" id="33051"/>
    <lineage>
        <taxon>Bacteria</taxon>
        <taxon>Pseudomonadati</taxon>
        <taxon>Pseudomonadota</taxon>
        <taxon>Alphaproteobacteria</taxon>
        <taxon>Sphingomonadales</taxon>
        <taxon>Sphingomonadaceae</taxon>
        <taxon>Sphingomonas</taxon>
    </lineage>
</organism>